<sequence length="582" mass="67773">MSYDGIVTRKITNELKEKLLGGKIQKISQPSKNDIVFNIYSMGNSYKLLLSANNNEARVNITNIKYENPDVPPNFCMVLRKHINQGKIVDINQKGLDRVIIFSISSIDEMGYDTSKKLIIEIMGKYSNIILVDDDFKIIDSIKRVNDKMSSVRQILPSLTYRFIDDNKIDISEDSFVKDIKYLDQKLADTQVPYKIFHENYTGFSPSVGKELIYRAGIDERINWGLVSESEKEALNNELYVLRENILNNKLSSFVYKNNIKIKDYHTIEFKHLNFEKEKFNSMSESIELFYKTNKTNDRLNQKKTDLRRKIDSNIKSINKKIKILESNLDQKQTIDKFKKIGDLLAANIYKIDKGDNSVTVLDYYNNNTERVIDIDPKKSPWENVDSAYARSKKLKSSYDYAIKDLPKQKDLLYYLEQTKDFITRSSSIDDLEDIRTELEEYNIIKRKSNKKKKSSRKSKPYHYRTKNECDIYVGKNSKQNDYITLKLANKDDYWFHIKDHPGSHVVLRNEDIKDNDIILAAYLAAINSSVNIGTKIDIDYTKKKNVNKPKGAKPGMVYYTDFKTVTIDTSLSYMDELKEIK</sequence>
<keyword evidence="8" id="KW-1185">Reference proteome</keyword>
<evidence type="ECO:0000259" key="6">
    <source>
        <dbReference type="Pfam" id="PF05670"/>
    </source>
</evidence>
<evidence type="ECO:0000313" key="7">
    <source>
        <dbReference type="EMBL" id="EGC82615.1"/>
    </source>
</evidence>
<name>F0GUE9_9FIRM</name>
<comment type="caution">
    <text evidence="7">The sequence shown here is derived from an EMBL/GenBank/DDBJ whole genome shotgun (WGS) entry which is preliminary data.</text>
</comment>
<keyword evidence="4 5" id="KW-0648">Protein biosynthesis</keyword>
<dbReference type="STRING" id="879305.HMPREF9290_1370"/>
<keyword evidence="5" id="KW-0175">Coiled coil</keyword>
<evidence type="ECO:0000256" key="5">
    <source>
        <dbReference type="HAMAP-Rule" id="MF_00844"/>
    </source>
</evidence>
<evidence type="ECO:0000313" key="8">
    <source>
        <dbReference type="Proteomes" id="UP000005286"/>
    </source>
</evidence>
<dbReference type="InterPro" id="IPR008532">
    <property type="entry name" value="NFACT_RNA-bd"/>
</dbReference>
<dbReference type="GO" id="GO:0019843">
    <property type="term" value="F:rRNA binding"/>
    <property type="evidence" value="ECO:0007669"/>
    <property type="project" value="UniProtKB-UniRule"/>
</dbReference>
<dbReference type="HAMAP" id="MF_00844_B">
    <property type="entry name" value="RqcH_B"/>
    <property type="match status" value="1"/>
</dbReference>
<dbReference type="RefSeq" id="WP_004834541.1">
    <property type="nucleotide sequence ID" value="NZ_AEXM01000012.1"/>
</dbReference>
<dbReference type="PANTHER" id="PTHR15239:SF6">
    <property type="entry name" value="RIBOSOME QUALITY CONTROL COMPLEX SUBUNIT NEMF"/>
    <property type="match status" value="1"/>
</dbReference>
<evidence type="ECO:0000256" key="2">
    <source>
        <dbReference type="ARBA" id="ARBA00022730"/>
    </source>
</evidence>
<dbReference type="Gene3D" id="2.30.310.10">
    <property type="entry name" value="ibrinogen binding protein from staphylococcus aureus domain"/>
    <property type="match status" value="1"/>
</dbReference>
<dbReference type="PANTHER" id="PTHR15239">
    <property type="entry name" value="NUCLEAR EXPORT MEDIATOR FACTOR NEMF"/>
    <property type="match status" value="1"/>
</dbReference>
<dbReference type="Pfam" id="PF05670">
    <property type="entry name" value="NFACT-R_1"/>
    <property type="match status" value="1"/>
</dbReference>
<organism evidence="7 8">
    <name type="scientific">Anaerococcus prevotii ACS-065-V-Col13</name>
    <dbReference type="NCBI Taxonomy" id="879305"/>
    <lineage>
        <taxon>Bacteria</taxon>
        <taxon>Bacillati</taxon>
        <taxon>Bacillota</taxon>
        <taxon>Tissierellia</taxon>
        <taxon>Tissierellales</taxon>
        <taxon>Peptoniphilaceae</taxon>
        <taxon>Anaerococcus</taxon>
    </lineage>
</organism>
<dbReference type="EMBL" id="AEXM01000012">
    <property type="protein sequence ID" value="EGC82615.1"/>
    <property type="molecule type" value="Genomic_DNA"/>
</dbReference>
<dbReference type="GO" id="GO:1990112">
    <property type="term" value="C:RQC complex"/>
    <property type="evidence" value="ECO:0007669"/>
    <property type="project" value="TreeGrafter"/>
</dbReference>
<reference evidence="7 8" key="1">
    <citation type="submission" date="2011-01" db="EMBL/GenBank/DDBJ databases">
        <authorList>
            <person name="Durkin A.S."/>
            <person name="Madupu R."/>
            <person name="Torralba M."/>
            <person name="Gillis M."/>
            <person name="Methe B."/>
            <person name="Sutton G."/>
            <person name="Nelson K.E."/>
        </authorList>
    </citation>
    <scope>NUCLEOTIDE SEQUENCE [LARGE SCALE GENOMIC DNA]</scope>
    <source>
        <strain evidence="7 8">ACS-065-V-Col13</strain>
    </source>
</reference>
<gene>
    <name evidence="5" type="primary">rqcH</name>
    <name evidence="7" type="ORF">HMPREF9290_1370</name>
</gene>
<dbReference type="GO" id="GO:0000049">
    <property type="term" value="F:tRNA binding"/>
    <property type="evidence" value="ECO:0007669"/>
    <property type="project" value="UniProtKB-UniRule"/>
</dbReference>
<evidence type="ECO:0000256" key="4">
    <source>
        <dbReference type="ARBA" id="ARBA00022917"/>
    </source>
</evidence>
<keyword evidence="1 5" id="KW-0820">tRNA-binding</keyword>
<proteinExistence type="inferred from homology"/>
<dbReference type="InterPro" id="IPR043682">
    <property type="entry name" value="RqcH_bacterial"/>
</dbReference>
<dbReference type="GO" id="GO:0043023">
    <property type="term" value="F:ribosomal large subunit binding"/>
    <property type="evidence" value="ECO:0007669"/>
    <property type="project" value="UniProtKB-UniRule"/>
</dbReference>
<evidence type="ECO:0000256" key="1">
    <source>
        <dbReference type="ARBA" id="ARBA00022555"/>
    </source>
</evidence>
<keyword evidence="3 5" id="KW-0694">RNA-binding</keyword>
<dbReference type="eggNOG" id="COG1293">
    <property type="taxonomic scope" value="Bacteria"/>
</dbReference>
<feature type="domain" description="NFACT RNA-binding" evidence="6">
    <location>
        <begin position="460"/>
        <end position="552"/>
    </location>
</feature>
<feature type="coiled-coil region" evidence="5">
    <location>
        <begin position="308"/>
        <end position="335"/>
    </location>
</feature>
<dbReference type="PATRIC" id="fig|879305.3.peg.430"/>
<dbReference type="GO" id="GO:0072344">
    <property type="term" value="P:rescue of stalled ribosome"/>
    <property type="evidence" value="ECO:0007669"/>
    <property type="project" value="UniProtKB-UniRule"/>
</dbReference>
<dbReference type="Pfam" id="PF05833">
    <property type="entry name" value="NFACT_N"/>
    <property type="match status" value="1"/>
</dbReference>
<accession>F0GUE9</accession>
<protein>
    <recommendedName>
        <fullName evidence="5">Rqc2 homolog RqcH</fullName>
        <shortName evidence="5">RqcH</shortName>
    </recommendedName>
</protein>
<dbReference type="AlphaFoldDB" id="F0GUE9"/>
<keyword evidence="2 5" id="KW-0699">rRNA-binding</keyword>
<dbReference type="InterPro" id="IPR051608">
    <property type="entry name" value="RQC_Subunit_NEMF"/>
</dbReference>
<evidence type="ECO:0000256" key="3">
    <source>
        <dbReference type="ARBA" id="ARBA00022884"/>
    </source>
</evidence>
<dbReference type="FunFam" id="2.30.310.10:FF:000004">
    <property type="entry name" value="Fibronectin-binding protein A"/>
    <property type="match status" value="1"/>
</dbReference>
<dbReference type="Proteomes" id="UP000005286">
    <property type="component" value="Unassembled WGS sequence"/>
</dbReference>
<comment type="similarity">
    <text evidence="5">Belongs to the NEMF family.</text>
</comment>
<comment type="subunit">
    <text evidence="5">Associates with stalled 50S ribosomal subunits. Binds to RqcP.</text>
</comment>
<comment type="function">
    <text evidence="5">Key component of the ribosome quality control system (RQC), a ribosome-associated complex that mediates the extraction of incompletely synthesized nascent chains from stalled ribosomes and their subsequent degradation. RqcH recruits Ala-charged tRNA, and with RqcP directs the elongation of stalled nascent chains on 50S ribosomal subunits, leading to non-templated C-terminal alanine extensions (Ala tail). The Ala tail promotes nascent chain degradation. May add between 1 and at least 8 Ala residues. Binds to stalled 50S ribosomal subunits.</text>
</comment>